<protein>
    <submittedName>
        <fullName evidence="1">Uncharacterized protein</fullName>
    </submittedName>
</protein>
<dbReference type="EMBL" id="BART01016569">
    <property type="protein sequence ID" value="GAG83376.1"/>
    <property type="molecule type" value="Genomic_DNA"/>
</dbReference>
<evidence type="ECO:0000313" key="1">
    <source>
        <dbReference type="EMBL" id="GAG83376.1"/>
    </source>
</evidence>
<reference evidence="1" key="1">
    <citation type="journal article" date="2014" name="Front. Microbiol.">
        <title>High frequency of phylogenetically diverse reductive dehalogenase-homologous genes in deep subseafloor sedimentary metagenomes.</title>
        <authorList>
            <person name="Kawai M."/>
            <person name="Futagami T."/>
            <person name="Toyoda A."/>
            <person name="Takaki Y."/>
            <person name="Nishi S."/>
            <person name="Hori S."/>
            <person name="Arai W."/>
            <person name="Tsubouchi T."/>
            <person name="Morono Y."/>
            <person name="Uchiyama I."/>
            <person name="Ito T."/>
            <person name="Fujiyama A."/>
            <person name="Inagaki F."/>
            <person name="Takami H."/>
        </authorList>
    </citation>
    <scope>NUCLEOTIDE SEQUENCE</scope>
    <source>
        <strain evidence="1">Expedition CK06-06</strain>
    </source>
</reference>
<comment type="caution">
    <text evidence="1">The sequence shown here is derived from an EMBL/GenBank/DDBJ whole genome shotgun (WGS) entry which is preliminary data.</text>
</comment>
<accession>X1CGL2</accession>
<gene>
    <name evidence="1" type="ORF">S01H4_31819</name>
</gene>
<organism evidence="1">
    <name type="scientific">marine sediment metagenome</name>
    <dbReference type="NCBI Taxonomy" id="412755"/>
    <lineage>
        <taxon>unclassified sequences</taxon>
        <taxon>metagenomes</taxon>
        <taxon>ecological metagenomes</taxon>
    </lineage>
</organism>
<dbReference type="AlphaFoldDB" id="X1CGL2"/>
<proteinExistence type="predicted"/>
<name>X1CGL2_9ZZZZ</name>
<sequence>MTSMSKQFKKDVAKTLEASGVMKLFGGMAASNAIGKAMQIALEKGYNGIEIRFIFTEEKP</sequence>